<organism evidence="3 4">
    <name type="scientific">Cohnella faecalis</name>
    <dbReference type="NCBI Taxonomy" id="2315694"/>
    <lineage>
        <taxon>Bacteria</taxon>
        <taxon>Bacillati</taxon>
        <taxon>Bacillota</taxon>
        <taxon>Bacilli</taxon>
        <taxon>Bacillales</taxon>
        <taxon>Paenibacillaceae</taxon>
        <taxon>Cohnella</taxon>
    </lineage>
</organism>
<dbReference type="EMBL" id="QXJM01000040">
    <property type="protein sequence ID" value="RIE01596.1"/>
    <property type="molecule type" value="Genomic_DNA"/>
</dbReference>
<dbReference type="SUPFAM" id="SSF53474">
    <property type="entry name" value="alpha/beta-Hydrolases"/>
    <property type="match status" value="1"/>
</dbReference>
<dbReference type="GO" id="GO:0018786">
    <property type="term" value="F:haloalkane dehalogenase activity"/>
    <property type="evidence" value="ECO:0007669"/>
    <property type="project" value="UniProtKB-EC"/>
</dbReference>
<keyword evidence="3" id="KW-0378">Hydrolase</keyword>
<comment type="caution">
    <text evidence="3">The sequence shown here is derived from an EMBL/GenBank/DDBJ whole genome shotgun (WGS) entry which is preliminary data.</text>
</comment>
<feature type="domain" description="AB hydrolase-1" evidence="2">
    <location>
        <begin position="55"/>
        <end position="263"/>
    </location>
</feature>
<dbReference type="InterPro" id="IPR050266">
    <property type="entry name" value="AB_hydrolase_sf"/>
</dbReference>
<protein>
    <submittedName>
        <fullName evidence="3">Haloalkane dehalogenase</fullName>
        <ecNumber evidence="3">3.8.1.5</ecNumber>
    </submittedName>
</protein>
<dbReference type="InterPro" id="IPR000639">
    <property type="entry name" value="Epox_hydrolase-like"/>
</dbReference>
<evidence type="ECO:0000313" key="3">
    <source>
        <dbReference type="EMBL" id="RIE01596.1"/>
    </source>
</evidence>
<sequence>MIRSEYQPTTPKKGATPPMSNLEALPIGKEYPFESRYMTVNGHRLHYIDQGTGDPVVFLHGNPTWSYTFRNIIPYAQSSNRCIAVDLMGMGRSDKPDIGYTFLEQVDYVTRFIEQLELTNIVLVGHDWGAAIGLHYAMNHPDKIKAIAMLEPQALYPNPTWSDFSPPEAQPLFQTLRDPEKGWPFMRDNSVFIEGMTTTIINRAISPEEHEQYREPFRNPEERKPMWVFPNQIPIEGHPPEVVEAVNARNDWFTASPIPKLLFYATPGCTVREPQLDWCRKHLHNLTLCDIGKGFHYLTEENPHAIGRELRRWLDQVNGGG</sequence>
<dbReference type="PRINTS" id="PR00412">
    <property type="entry name" value="EPOXHYDRLASE"/>
</dbReference>
<dbReference type="InterPro" id="IPR029058">
    <property type="entry name" value="AB_hydrolase_fold"/>
</dbReference>
<dbReference type="GO" id="GO:0016020">
    <property type="term" value="C:membrane"/>
    <property type="evidence" value="ECO:0007669"/>
    <property type="project" value="TreeGrafter"/>
</dbReference>
<evidence type="ECO:0000259" key="2">
    <source>
        <dbReference type="Pfam" id="PF00561"/>
    </source>
</evidence>
<dbReference type="AlphaFoldDB" id="A0A398CEK1"/>
<dbReference type="InterPro" id="IPR000073">
    <property type="entry name" value="AB_hydrolase_1"/>
</dbReference>
<reference evidence="3 4" key="1">
    <citation type="submission" date="2018-09" db="EMBL/GenBank/DDBJ databases">
        <title>Cohnella cavernae sp. nov., isolated from a karst cave.</title>
        <authorList>
            <person name="Zhu H."/>
        </authorList>
    </citation>
    <scope>NUCLEOTIDE SEQUENCE [LARGE SCALE GENOMIC DNA]</scope>
    <source>
        <strain evidence="3 4">K2E09-144</strain>
    </source>
</reference>
<evidence type="ECO:0000256" key="1">
    <source>
        <dbReference type="SAM" id="MobiDB-lite"/>
    </source>
</evidence>
<dbReference type="Pfam" id="PF00561">
    <property type="entry name" value="Abhydrolase_1"/>
    <property type="match status" value="1"/>
</dbReference>
<dbReference type="NCBIfam" id="NF002938">
    <property type="entry name" value="PRK03592.1"/>
    <property type="match status" value="1"/>
</dbReference>
<dbReference type="Gene3D" id="3.40.50.1820">
    <property type="entry name" value="alpha/beta hydrolase"/>
    <property type="match status" value="1"/>
</dbReference>
<dbReference type="PRINTS" id="PR00111">
    <property type="entry name" value="ABHYDROLASE"/>
</dbReference>
<keyword evidence="4" id="KW-1185">Reference proteome</keyword>
<accession>A0A398CEK1</accession>
<name>A0A398CEK1_9BACL</name>
<evidence type="ECO:0000313" key="4">
    <source>
        <dbReference type="Proteomes" id="UP000266340"/>
    </source>
</evidence>
<dbReference type="Proteomes" id="UP000266340">
    <property type="component" value="Unassembled WGS sequence"/>
</dbReference>
<proteinExistence type="predicted"/>
<feature type="compositionally biased region" description="Polar residues" evidence="1">
    <location>
        <begin position="1"/>
        <end position="10"/>
    </location>
</feature>
<feature type="region of interest" description="Disordered" evidence="1">
    <location>
        <begin position="1"/>
        <end position="21"/>
    </location>
</feature>
<gene>
    <name evidence="3" type="ORF">D3H35_24950</name>
</gene>
<dbReference type="PANTHER" id="PTHR43798">
    <property type="entry name" value="MONOACYLGLYCEROL LIPASE"/>
    <property type="match status" value="1"/>
</dbReference>
<dbReference type="PANTHER" id="PTHR43798:SF24">
    <property type="entry name" value="CIS-3-ALKYL-4-ALKYLOXETAN-2-ONE DECARBOXYLASE"/>
    <property type="match status" value="1"/>
</dbReference>
<dbReference type="EC" id="3.8.1.5" evidence="3"/>